<gene>
    <name evidence="2" type="ORF">MNBD_ACTINO01-1663</name>
</gene>
<evidence type="ECO:0000313" key="2">
    <source>
        <dbReference type="EMBL" id="VAW06429.1"/>
    </source>
</evidence>
<dbReference type="Pfam" id="PF00561">
    <property type="entry name" value="Abhydrolase_1"/>
    <property type="match status" value="1"/>
</dbReference>
<organism evidence="2">
    <name type="scientific">hydrothermal vent metagenome</name>
    <dbReference type="NCBI Taxonomy" id="652676"/>
    <lineage>
        <taxon>unclassified sequences</taxon>
        <taxon>metagenomes</taxon>
        <taxon>ecological metagenomes</taxon>
    </lineage>
</organism>
<feature type="non-terminal residue" evidence="2">
    <location>
        <position position="1"/>
    </location>
</feature>
<sequence length="261" mass="28128">TMPVAEVNGQRIAYDDTGGDGPALIFSHGFLMDRTMFQAQIETLSDTYRCVTWDERGFGETPVDNPFTYWDSAEDVIGLMDHLGIDSAVLIGMSQGGYLSLRAALAHPDRVRGLVLIDSGVFMDDPEALAGYEGMIAHWVSDEPLGEVGTMVAGLILGEPTLMEKWIGIWESRDRSTVEYPGAALLGRDDIRGRVDEITCPVLIVHGTDDLAIPIATAEQLCADLPDCRGMIPVPGAAHASNMTHPEIVTPAIAAFLTDLA</sequence>
<name>A0A3B0T256_9ZZZZ</name>
<dbReference type="InterPro" id="IPR050266">
    <property type="entry name" value="AB_hydrolase_sf"/>
</dbReference>
<reference evidence="2" key="1">
    <citation type="submission" date="2018-06" db="EMBL/GenBank/DDBJ databases">
        <authorList>
            <person name="Zhirakovskaya E."/>
        </authorList>
    </citation>
    <scope>NUCLEOTIDE SEQUENCE</scope>
</reference>
<feature type="domain" description="AB hydrolase-1" evidence="1">
    <location>
        <begin position="22"/>
        <end position="127"/>
    </location>
</feature>
<dbReference type="InterPro" id="IPR029058">
    <property type="entry name" value="AB_hydrolase_fold"/>
</dbReference>
<dbReference type="Gene3D" id="3.40.50.1820">
    <property type="entry name" value="alpha/beta hydrolase"/>
    <property type="match status" value="1"/>
</dbReference>
<dbReference type="PANTHER" id="PTHR43798:SF29">
    <property type="entry name" value="AB HYDROLASE-1 DOMAIN-CONTAINING PROTEIN"/>
    <property type="match status" value="1"/>
</dbReference>
<protein>
    <recommendedName>
        <fullName evidence="1">AB hydrolase-1 domain-containing protein</fullName>
    </recommendedName>
</protein>
<evidence type="ECO:0000259" key="1">
    <source>
        <dbReference type="Pfam" id="PF00561"/>
    </source>
</evidence>
<dbReference type="PRINTS" id="PR00111">
    <property type="entry name" value="ABHYDROLASE"/>
</dbReference>
<dbReference type="PANTHER" id="PTHR43798">
    <property type="entry name" value="MONOACYLGLYCEROL LIPASE"/>
    <property type="match status" value="1"/>
</dbReference>
<dbReference type="SUPFAM" id="SSF53474">
    <property type="entry name" value="alpha/beta-Hydrolases"/>
    <property type="match status" value="1"/>
</dbReference>
<dbReference type="AlphaFoldDB" id="A0A3B0T256"/>
<proteinExistence type="predicted"/>
<accession>A0A3B0T256</accession>
<dbReference type="EMBL" id="UOEI01000471">
    <property type="protein sequence ID" value="VAW06429.1"/>
    <property type="molecule type" value="Genomic_DNA"/>
</dbReference>
<dbReference type="InterPro" id="IPR000073">
    <property type="entry name" value="AB_hydrolase_1"/>
</dbReference>